<dbReference type="EMBL" id="CAFBMZ010000012">
    <property type="protein sequence ID" value="CAB4918913.1"/>
    <property type="molecule type" value="Genomic_DNA"/>
</dbReference>
<name>A0A6J7HNU5_9ZZZZ</name>
<accession>A0A6J7HNU5</accession>
<gene>
    <name evidence="1" type="ORF">UFOPK3684_00278</name>
</gene>
<dbReference type="AlphaFoldDB" id="A0A6J7HNU5"/>
<proteinExistence type="predicted"/>
<evidence type="ECO:0000313" key="1">
    <source>
        <dbReference type="EMBL" id="CAB4918913.1"/>
    </source>
</evidence>
<sequence length="76" mass="8912">MWVKSYGLKMNLPRGLKLGSVIPTNSIFLHKLYRSTLRFEQGFYLFSTQKLSGYYDYLYIYRSTSTTNLSLLWGAL</sequence>
<protein>
    <submittedName>
        <fullName evidence="1">Unannotated protein</fullName>
    </submittedName>
</protein>
<reference evidence="1" key="1">
    <citation type="submission" date="2020-05" db="EMBL/GenBank/DDBJ databases">
        <authorList>
            <person name="Chiriac C."/>
            <person name="Salcher M."/>
            <person name="Ghai R."/>
            <person name="Kavagutti S V."/>
        </authorList>
    </citation>
    <scope>NUCLEOTIDE SEQUENCE</scope>
</reference>
<organism evidence="1">
    <name type="scientific">freshwater metagenome</name>
    <dbReference type="NCBI Taxonomy" id="449393"/>
    <lineage>
        <taxon>unclassified sequences</taxon>
        <taxon>metagenomes</taxon>
        <taxon>ecological metagenomes</taxon>
    </lineage>
</organism>